<dbReference type="Proteomes" id="UP000054926">
    <property type="component" value="Unassembled WGS sequence"/>
</dbReference>
<dbReference type="STRING" id="947033.Lste_2228"/>
<evidence type="ECO:0000313" key="1">
    <source>
        <dbReference type="EMBL" id="KTD69070.1"/>
    </source>
</evidence>
<comment type="caution">
    <text evidence="1">The sequence shown here is derived from an EMBL/GenBank/DDBJ whole genome shotgun (WGS) entry which is preliminary data.</text>
</comment>
<accession>A0A0W0ZJJ6</accession>
<organism evidence="1 2">
    <name type="scientific">Legionella steelei</name>
    <dbReference type="NCBI Taxonomy" id="947033"/>
    <lineage>
        <taxon>Bacteria</taxon>
        <taxon>Pseudomonadati</taxon>
        <taxon>Pseudomonadota</taxon>
        <taxon>Gammaproteobacteria</taxon>
        <taxon>Legionellales</taxon>
        <taxon>Legionellaceae</taxon>
        <taxon>Legionella</taxon>
    </lineage>
</organism>
<dbReference type="Pfam" id="PF05717">
    <property type="entry name" value="TnpB_IS66"/>
    <property type="match status" value="1"/>
</dbReference>
<name>A0A0W0ZJJ6_9GAMM</name>
<dbReference type="NCBIfam" id="NF033819">
    <property type="entry name" value="IS66_TnpB"/>
    <property type="match status" value="1"/>
</dbReference>
<dbReference type="RefSeq" id="WP_058511025.1">
    <property type="nucleotide sequence ID" value="NZ_LNYY01000019.1"/>
</dbReference>
<dbReference type="PANTHER" id="PTHR36455:SF1">
    <property type="entry name" value="BLR8292 PROTEIN"/>
    <property type="match status" value="1"/>
</dbReference>
<proteinExistence type="predicted"/>
<gene>
    <name evidence="1" type="ORF">Lste_2228</name>
</gene>
<dbReference type="PATRIC" id="fig|947033.5.peg.2364"/>
<protein>
    <submittedName>
        <fullName evidence="1">Transposase</fullName>
    </submittedName>
</protein>
<evidence type="ECO:0000313" key="2">
    <source>
        <dbReference type="Proteomes" id="UP000054926"/>
    </source>
</evidence>
<dbReference type="AlphaFoldDB" id="A0A0W0ZJJ6"/>
<reference evidence="1 2" key="1">
    <citation type="submission" date="2015-11" db="EMBL/GenBank/DDBJ databases">
        <title>Genomic analysis of 38 Legionella species identifies large and diverse effector repertoires.</title>
        <authorList>
            <person name="Burstein D."/>
            <person name="Amaro F."/>
            <person name="Zusman T."/>
            <person name="Lifshitz Z."/>
            <person name="Cohen O."/>
            <person name="Gilbert J.A."/>
            <person name="Pupko T."/>
            <person name="Shuman H.A."/>
            <person name="Segal G."/>
        </authorList>
    </citation>
    <scope>NUCLEOTIDE SEQUENCE [LARGE SCALE GENOMIC DNA]</scope>
    <source>
        <strain evidence="1 2">IMVS3376</strain>
    </source>
</reference>
<dbReference type="InterPro" id="IPR008878">
    <property type="entry name" value="Transposase_IS66_Orf2"/>
</dbReference>
<dbReference type="PANTHER" id="PTHR36455">
    <property type="match status" value="1"/>
</dbReference>
<sequence>MLQITPQHRLLLAVEPVDFRKGIDGLKAICRQKLCDNPFNGTVFAFSNRARTSVKLLVYDATGFWLCQKRFSKGRLAWWPGGTSGSEKIRSSELMILLAQGNPSFARLPEDWLSVA</sequence>
<dbReference type="EMBL" id="LNYY01000019">
    <property type="protein sequence ID" value="KTD69070.1"/>
    <property type="molecule type" value="Genomic_DNA"/>
</dbReference>
<dbReference type="OrthoDB" id="4956084at2"/>
<keyword evidence="2" id="KW-1185">Reference proteome</keyword>